<sequence>MGRADGRMFNQKGLDLRTETFRLAGEGGCAKGMVER</sequence>
<name>A0A840HV08_9SPHN</name>
<evidence type="ECO:0000313" key="1">
    <source>
        <dbReference type="EMBL" id="MBB4641427.1"/>
    </source>
</evidence>
<dbReference type="Proteomes" id="UP000575068">
    <property type="component" value="Unassembled WGS sequence"/>
</dbReference>
<evidence type="ECO:0000313" key="2">
    <source>
        <dbReference type="Proteomes" id="UP000575068"/>
    </source>
</evidence>
<comment type="caution">
    <text evidence="1">The sequence shown here is derived from an EMBL/GenBank/DDBJ whole genome shotgun (WGS) entry which is preliminary data.</text>
</comment>
<gene>
    <name evidence="1" type="ORF">HNQ99_001736</name>
</gene>
<organism evidence="1 2">
    <name type="scientific">Rhizorhapis suberifaciens</name>
    <name type="common">corky root of lettuce</name>
    <dbReference type="NCBI Taxonomy" id="13656"/>
    <lineage>
        <taxon>Bacteria</taxon>
        <taxon>Pseudomonadati</taxon>
        <taxon>Pseudomonadota</taxon>
        <taxon>Alphaproteobacteria</taxon>
        <taxon>Sphingomonadales</taxon>
        <taxon>Sphingomonadaceae</taxon>
        <taxon>Rhizorhapis</taxon>
    </lineage>
</organism>
<protein>
    <submittedName>
        <fullName evidence="1">Uncharacterized protein</fullName>
    </submittedName>
</protein>
<accession>A0A840HV08</accession>
<dbReference type="EMBL" id="JACHOV010000006">
    <property type="protein sequence ID" value="MBB4641427.1"/>
    <property type="molecule type" value="Genomic_DNA"/>
</dbReference>
<proteinExistence type="predicted"/>
<reference evidence="1 2" key="1">
    <citation type="submission" date="2020-08" db="EMBL/GenBank/DDBJ databases">
        <title>Genomic Encyclopedia of Type Strains, Phase IV (KMG-IV): sequencing the most valuable type-strain genomes for metagenomic binning, comparative biology and taxonomic classification.</title>
        <authorList>
            <person name="Goeker M."/>
        </authorList>
    </citation>
    <scope>NUCLEOTIDE SEQUENCE [LARGE SCALE GENOMIC DNA]</scope>
    <source>
        <strain evidence="1 2">DSM 7465</strain>
    </source>
</reference>
<dbReference type="AlphaFoldDB" id="A0A840HV08"/>
<keyword evidence="2" id="KW-1185">Reference proteome</keyword>